<dbReference type="GO" id="GO:0046872">
    <property type="term" value="F:metal ion binding"/>
    <property type="evidence" value="ECO:0007669"/>
    <property type="project" value="UniProtKB-KW"/>
</dbReference>
<evidence type="ECO:0000256" key="6">
    <source>
        <dbReference type="ARBA" id="ARBA00048117"/>
    </source>
</evidence>
<dbReference type="Pfam" id="PF00814">
    <property type="entry name" value="TsaD"/>
    <property type="match status" value="1"/>
</dbReference>
<dbReference type="PANTHER" id="PTHR11735">
    <property type="entry name" value="TRNA N6-ADENOSINE THREONYLCARBAMOYLTRANSFERASE"/>
    <property type="match status" value="1"/>
</dbReference>
<sequence>MTISIGFESTAHTFGVAIVNEKCEVLANEKHTHTTESGGLIPRELAEHHEKYALPVLLAALEKSKKKLSDIDVYAFSQGPGIGPALKFGAYVCRALAIEQKKPLLGVNHGVGHIEIGKALTGAKDPLTVYASGGNTQIIGLDRGRYRVFGETLDVGVGNLLDSFGRSLSIGFPAGPKIDEKYFLGKNLISLPYSVKGMDLVFSGLLTAAEQKIGKVDENDLCFSLMHTAFAELTEVTERALAHTGKKEVLLTGGVAASRALQQMMKTMCDERGVDFFVPPAWACGDSGLLPAWLGLVEYNAGIRMALSETTVNQRQRVDEIDVVW</sequence>
<accession>A0A8T4LBP3</accession>
<evidence type="ECO:0000256" key="4">
    <source>
        <dbReference type="ARBA" id="ARBA00022723"/>
    </source>
</evidence>
<evidence type="ECO:0000256" key="5">
    <source>
        <dbReference type="ARBA" id="ARBA00023315"/>
    </source>
</evidence>
<dbReference type="Gene3D" id="3.30.420.40">
    <property type="match status" value="2"/>
</dbReference>
<dbReference type="EMBL" id="JAGVWC010000012">
    <property type="protein sequence ID" value="MBS3062130.1"/>
    <property type="molecule type" value="Genomic_DNA"/>
</dbReference>
<dbReference type="GO" id="GO:0000408">
    <property type="term" value="C:EKC/KEOPS complex"/>
    <property type="evidence" value="ECO:0007669"/>
    <property type="project" value="TreeGrafter"/>
</dbReference>
<dbReference type="Proteomes" id="UP000675968">
    <property type="component" value="Unassembled WGS sequence"/>
</dbReference>
<comment type="caution">
    <text evidence="8">The sequence shown here is derived from an EMBL/GenBank/DDBJ whole genome shotgun (WGS) entry which is preliminary data.</text>
</comment>
<organism evidence="8 9">
    <name type="scientific">Candidatus Iainarchaeum sp</name>
    <dbReference type="NCBI Taxonomy" id="3101447"/>
    <lineage>
        <taxon>Archaea</taxon>
        <taxon>Candidatus Iainarchaeota</taxon>
        <taxon>Candidatus Iainarchaeia</taxon>
        <taxon>Candidatus Iainarchaeales</taxon>
        <taxon>Candidatus Iainarchaeaceae</taxon>
        <taxon>Candidatus Iainarchaeum</taxon>
    </lineage>
</organism>
<keyword evidence="3" id="KW-0819">tRNA processing</keyword>
<dbReference type="SUPFAM" id="SSF53067">
    <property type="entry name" value="Actin-like ATPase domain"/>
    <property type="match status" value="1"/>
</dbReference>
<dbReference type="EC" id="2.3.1.234" evidence="1"/>
<dbReference type="GO" id="GO:0008033">
    <property type="term" value="P:tRNA processing"/>
    <property type="evidence" value="ECO:0007669"/>
    <property type="project" value="UniProtKB-KW"/>
</dbReference>
<dbReference type="GO" id="GO:0005737">
    <property type="term" value="C:cytoplasm"/>
    <property type="evidence" value="ECO:0007669"/>
    <property type="project" value="TreeGrafter"/>
</dbReference>
<dbReference type="PANTHER" id="PTHR11735:SF14">
    <property type="entry name" value="TRNA N6-ADENOSINE THREONYLCARBAMOYLTRANSFERASE"/>
    <property type="match status" value="1"/>
</dbReference>
<dbReference type="InterPro" id="IPR017861">
    <property type="entry name" value="KAE1/TsaD"/>
</dbReference>
<comment type="catalytic activity">
    <reaction evidence="6">
        <text>L-threonylcarbamoyladenylate + adenosine(37) in tRNA = N(6)-L-threonylcarbamoyladenosine(37) in tRNA + AMP + H(+)</text>
        <dbReference type="Rhea" id="RHEA:37059"/>
        <dbReference type="Rhea" id="RHEA-COMP:10162"/>
        <dbReference type="Rhea" id="RHEA-COMP:10163"/>
        <dbReference type="ChEBI" id="CHEBI:15378"/>
        <dbReference type="ChEBI" id="CHEBI:73682"/>
        <dbReference type="ChEBI" id="CHEBI:74411"/>
        <dbReference type="ChEBI" id="CHEBI:74418"/>
        <dbReference type="ChEBI" id="CHEBI:456215"/>
        <dbReference type="EC" id="2.3.1.234"/>
    </reaction>
</comment>
<evidence type="ECO:0000256" key="3">
    <source>
        <dbReference type="ARBA" id="ARBA00022694"/>
    </source>
</evidence>
<feature type="domain" description="Gcp-like" evidence="7">
    <location>
        <begin position="25"/>
        <end position="293"/>
    </location>
</feature>
<evidence type="ECO:0000313" key="9">
    <source>
        <dbReference type="Proteomes" id="UP000675968"/>
    </source>
</evidence>
<reference evidence="8" key="2">
    <citation type="submission" date="2021-05" db="EMBL/GenBank/DDBJ databases">
        <title>Protein family content uncovers lineage relationships and bacterial pathway maintenance mechanisms in DPANN archaea.</title>
        <authorList>
            <person name="Castelle C.J."/>
            <person name="Meheust R."/>
            <person name="Jaffe A.L."/>
            <person name="Seitz K."/>
            <person name="Gong X."/>
            <person name="Baker B.J."/>
            <person name="Banfield J.F."/>
        </authorList>
    </citation>
    <scope>NUCLEOTIDE SEQUENCE</scope>
    <source>
        <strain evidence="8">RIFCSPLOWO2_01_FULL_AR10_48_17</strain>
    </source>
</reference>
<dbReference type="AlphaFoldDB" id="A0A8T4LBP3"/>
<reference evidence="8" key="1">
    <citation type="submission" date="2021-03" db="EMBL/GenBank/DDBJ databases">
        <authorList>
            <person name="Jaffe A."/>
        </authorList>
    </citation>
    <scope>NUCLEOTIDE SEQUENCE</scope>
    <source>
        <strain evidence="8">RIFCSPLOWO2_01_FULL_AR10_48_17</strain>
    </source>
</reference>
<keyword evidence="5" id="KW-0012">Acyltransferase</keyword>
<dbReference type="NCBIfam" id="TIGR00329">
    <property type="entry name" value="gcp_kae1"/>
    <property type="match status" value="1"/>
</dbReference>
<evidence type="ECO:0000259" key="7">
    <source>
        <dbReference type="Pfam" id="PF00814"/>
    </source>
</evidence>
<name>A0A8T4LBP3_9ARCH</name>
<evidence type="ECO:0000256" key="1">
    <source>
        <dbReference type="ARBA" id="ARBA00012156"/>
    </source>
</evidence>
<dbReference type="GO" id="GO:0061711">
    <property type="term" value="F:tRNA N(6)-L-threonylcarbamoyladenine synthase activity"/>
    <property type="evidence" value="ECO:0007669"/>
    <property type="project" value="UniProtKB-EC"/>
</dbReference>
<keyword evidence="2" id="KW-0808">Transferase</keyword>
<gene>
    <name evidence="8" type="primary">tsaD</name>
    <name evidence="8" type="ORF">J4215_06110</name>
</gene>
<dbReference type="InterPro" id="IPR043129">
    <property type="entry name" value="ATPase_NBD"/>
</dbReference>
<proteinExistence type="predicted"/>
<evidence type="ECO:0000256" key="2">
    <source>
        <dbReference type="ARBA" id="ARBA00022679"/>
    </source>
</evidence>
<keyword evidence="4" id="KW-0479">Metal-binding</keyword>
<protein>
    <recommendedName>
        <fullName evidence="1">N(6)-L-threonylcarbamoyladenine synthase</fullName>
        <ecNumber evidence="1">2.3.1.234</ecNumber>
    </recommendedName>
</protein>
<dbReference type="PRINTS" id="PR00789">
    <property type="entry name" value="OSIALOPTASE"/>
</dbReference>
<dbReference type="NCBIfam" id="TIGR03722">
    <property type="entry name" value="arch_KAE1"/>
    <property type="match status" value="1"/>
</dbReference>
<evidence type="ECO:0000313" key="8">
    <source>
        <dbReference type="EMBL" id="MBS3062130.1"/>
    </source>
</evidence>
<dbReference type="InterPro" id="IPR000905">
    <property type="entry name" value="Gcp-like_dom"/>
</dbReference>